<sequence>MLQVLQVVLFQHWKGISFLVFGRKMVIRQHKSWLRWYLAYPRKRSIHHSFLKIVLTKLRILQKKINIFCSPTTIRAVVQEGDMSGEHSLNPYIVWRYLRNMHRCPSAQPSELDMVARALRALERKPNKTRKEESKLQSFRKRFRILYVAATQKQRDYVDNVDLGGGQRIDSTEAREYLCARIQYLRDFPVTDLPLLDMYIRELQRHDDEVNSKPPSFGEPSSYLR</sequence>
<evidence type="ECO:0000313" key="1">
    <source>
        <dbReference type="EMBL" id="CAF1701617.1"/>
    </source>
</evidence>
<dbReference type="AlphaFoldDB" id="A0A816I453"/>
<gene>
    <name evidence="1" type="ORF">DARMORV10_C03P31560.1</name>
</gene>
<organism evidence="1">
    <name type="scientific">Brassica napus</name>
    <name type="common">Rape</name>
    <dbReference type="NCBI Taxonomy" id="3708"/>
    <lineage>
        <taxon>Eukaryota</taxon>
        <taxon>Viridiplantae</taxon>
        <taxon>Streptophyta</taxon>
        <taxon>Embryophyta</taxon>
        <taxon>Tracheophyta</taxon>
        <taxon>Spermatophyta</taxon>
        <taxon>Magnoliopsida</taxon>
        <taxon>eudicotyledons</taxon>
        <taxon>Gunneridae</taxon>
        <taxon>Pentapetalae</taxon>
        <taxon>rosids</taxon>
        <taxon>malvids</taxon>
        <taxon>Brassicales</taxon>
        <taxon>Brassicaceae</taxon>
        <taxon>Brassiceae</taxon>
        <taxon>Brassica</taxon>
    </lineage>
</organism>
<name>A0A816I453_BRANA</name>
<proteinExistence type="predicted"/>
<reference evidence="1" key="1">
    <citation type="submission" date="2021-01" db="EMBL/GenBank/DDBJ databases">
        <authorList>
            <consortium name="Genoscope - CEA"/>
            <person name="William W."/>
        </authorList>
    </citation>
    <scope>NUCLEOTIDE SEQUENCE</scope>
</reference>
<protein>
    <submittedName>
        <fullName evidence="1">(rape) hypothetical protein</fullName>
    </submittedName>
</protein>
<dbReference type="Proteomes" id="UP001295469">
    <property type="component" value="Chromosome C03"/>
</dbReference>
<accession>A0A816I453</accession>
<dbReference type="EMBL" id="HG994367">
    <property type="protein sequence ID" value="CAF1701617.1"/>
    <property type="molecule type" value="Genomic_DNA"/>
</dbReference>